<dbReference type="GO" id="GO:0000139">
    <property type="term" value="C:Golgi membrane"/>
    <property type="evidence" value="ECO:0007669"/>
    <property type="project" value="UniProtKB-SubCell"/>
</dbReference>
<protein>
    <recommendedName>
        <fullName evidence="6">Exostosin GT47 domain-containing protein</fullName>
    </recommendedName>
</protein>
<accession>A0ABD3HHN4</accession>
<organism evidence="7 8">
    <name type="scientific">Riccia sorocarpa</name>
    <dbReference type="NCBI Taxonomy" id="122646"/>
    <lineage>
        <taxon>Eukaryota</taxon>
        <taxon>Viridiplantae</taxon>
        <taxon>Streptophyta</taxon>
        <taxon>Embryophyta</taxon>
        <taxon>Marchantiophyta</taxon>
        <taxon>Marchantiopsida</taxon>
        <taxon>Marchantiidae</taxon>
        <taxon>Marchantiales</taxon>
        <taxon>Ricciaceae</taxon>
        <taxon>Riccia</taxon>
    </lineage>
</organism>
<name>A0ABD3HHN4_9MARC</name>
<evidence type="ECO:0000256" key="3">
    <source>
        <dbReference type="ARBA" id="ARBA00022968"/>
    </source>
</evidence>
<evidence type="ECO:0000256" key="2">
    <source>
        <dbReference type="ARBA" id="ARBA00010271"/>
    </source>
</evidence>
<comment type="caution">
    <text evidence="7">The sequence shown here is derived from an EMBL/GenBank/DDBJ whole genome shotgun (WGS) entry which is preliminary data.</text>
</comment>
<keyword evidence="8" id="KW-1185">Reference proteome</keyword>
<dbReference type="Proteomes" id="UP001633002">
    <property type="component" value="Unassembled WGS sequence"/>
</dbReference>
<dbReference type="Pfam" id="PF03016">
    <property type="entry name" value="Exostosin_GT47"/>
    <property type="match status" value="1"/>
</dbReference>
<keyword evidence="4" id="KW-0333">Golgi apparatus</keyword>
<evidence type="ECO:0000313" key="8">
    <source>
        <dbReference type="Proteomes" id="UP001633002"/>
    </source>
</evidence>
<reference evidence="7 8" key="1">
    <citation type="submission" date="2024-09" db="EMBL/GenBank/DDBJ databases">
        <title>Chromosome-scale assembly of Riccia sorocarpa.</title>
        <authorList>
            <person name="Paukszto L."/>
        </authorList>
    </citation>
    <scope>NUCLEOTIDE SEQUENCE [LARGE SCALE GENOMIC DNA]</scope>
    <source>
        <strain evidence="7">LP-2024</strain>
        <tissue evidence="7">Aerial parts of the thallus</tissue>
    </source>
</reference>
<evidence type="ECO:0000256" key="5">
    <source>
        <dbReference type="SAM" id="Phobius"/>
    </source>
</evidence>
<dbReference type="InterPro" id="IPR040911">
    <property type="entry name" value="Exostosin_GT47"/>
</dbReference>
<evidence type="ECO:0000313" key="7">
    <source>
        <dbReference type="EMBL" id="KAL3690913.1"/>
    </source>
</evidence>
<comment type="subcellular location">
    <subcellularLocation>
        <location evidence="1">Golgi apparatus membrane</location>
        <topology evidence="1">Single-pass type II membrane protein</topology>
    </subcellularLocation>
</comment>
<keyword evidence="5" id="KW-0472">Membrane</keyword>
<dbReference type="PANTHER" id="PTHR11062">
    <property type="entry name" value="EXOSTOSIN HEPARAN SULFATE GLYCOSYLTRANSFERASE -RELATED"/>
    <property type="match status" value="1"/>
</dbReference>
<keyword evidence="5" id="KW-0812">Transmembrane</keyword>
<proteinExistence type="inferred from homology"/>
<dbReference type="EMBL" id="JBJQOH010000003">
    <property type="protein sequence ID" value="KAL3690913.1"/>
    <property type="molecule type" value="Genomic_DNA"/>
</dbReference>
<dbReference type="AlphaFoldDB" id="A0ABD3HHN4"/>
<evidence type="ECO:0000256" key="1">
    <source>
        <dbReference type="ARBA" id="ARBA00004323"/>
    </source>
</evidence>
<feature type="domain" description="Exostosin GT47" evidence="6">
    <location>
        <begin position="77"/>
        <end position="388"/>
    </location>
</feature>
<sequence length="455" mass="52227">MIPKVKIFGGCVVSIIALGAAAVCVSLMFPLFFAEESRSKGILFDFVKWSTSSNVIDNSLQSPDVMVDGGLDSVCEQQLKVYVYEFPRRFNFGILKHTQVDLDLPWPDDEVPPPWAHRSRVEKSHSVEYWLLVDLLEGRRGDKQFIRVRDPKQADLFFVPFFSSLCYDTYGGKRTGLVSEDKAIQEEVVKLVVESPYWKHSGGEDHIIPLHHPNAFSFSRHLLNASIFIVADFGRTVPQVSSLKKDVVAPYYHVVPTYEDDNPDDPFNSRETLLFFQGTIKRKDNGIVRSKLADIIRNETGVHFEDGIKNETGYHQAAEGMRNSKFCLDPAGDTPASCRLFDAIVSHCVPVVLSDKIELPFEADLDYTSFALFYSVEESLEPGWLVSQLRNVSQVQWLQMWNRLKGVSHHFEYQFPSKKNDAVSMIWQQIHRKVPDIKLRIHRKERLKIADWWNW</sequence>
<dbReference type="PANTHER" id="PTHR11062:SF48">
    <property type="entry name" value="OJ1485_B09.5 PROTEIN"/>
    <property type="match status" value="1"/>
</dbReference>
<comment type="similarity">
    <text evidence="2">Belongs to the glycosyltransferase 47 family.</text>
</comment>
<evidence type="ECO:0000256" key="4">
    <source>
        <dbReference type="ARBA" id="ARBA00023034"/>
    </source>
</evidence>
<gene>
    <name evidence="7" type="ORF">R1sor_004564</name>
</gene>
<keyword evidence="5" id="KW-1133">Transmembrane helix</keyword>
<dbReference type="InterPro" id="IPR004263">
    <property type="entry name" value="Exostosin"/>
</dbReference>
<feature type="transmembrane region" description="Helical" evidence="5">
    <location>
        <begin position="7"/>
        <end position="33"/>
    </location>
</feature>
<keyword evidence="3" id="KW-0735">Signal-anchor</keyword>
<evidence type="ECO:0000259" key="6">
    <source>
        <dbReference type="Pfam" id="PF03016"/>
    </source>
</evidence>